<organism evidence="3">
    <name type="scientific">hydrothermal vent metagenome</name>
    <dbReference type="NCBI Taxonomy" id="652676"/>
    <lineage>
        <taxon>unclassified sequences</taxon>
        <taxon>metagenomes</taxon>
        <taxon>ecological metagenomes</taxon>
    </lineage>
</organism>
<gene>
    <name evidence="3" type="ORF">MNBD_ALPHA05-271</name>
</gene>
<name>A0A3B0SMH5_9ZZZZ</name>
<dbReference type="EMBL" id="UOEH01000349">
    <property type="protein sequence ID" value="VAW01899.1"/>
    <property type="molecule type" value="Genomic_DNA"/>
</dbReference>
<keyword evidence="1" id="KW-1133">Transmembrane helix</keyword>
<accession>A0A3B0SMH5</accession>
<dbReference type="InterPro" id="IPR036938">
    <property type="entry name" value="PAP2/HPO_sf"/>
</dbReference>
<protein>
    <recommendedName>
        <fullName evidence="2">Phosphatidic acid phosphatase type 2/haloperoxidase domain-containing protein</fullName>
    </recommendedName>
</protein>
<evidence type="ECO:0000313" key="3">
    <source>
        <dbReference type="EMBL" id="VAW01899.1"/>
    </source>
</evidence>
<dbReference type="Pfam" id="PF01569">
    <property type="entry name" value="PAP2"/>
    <property type="match status" value="1"/>
</dbReference>
<dbReference type="InterPro" id="IPR000326">
    <property type="entry name" value="PAP2/HPO"/>
</dbReference>
<dbReference type="Gene3D" id="1.20.144.10">
    <property type="entry name" value="Phosphatidic acid phosphatase type 2/haloperoxidase"/>
    <property type="match status" value="1"/>
</dbReference>
<evidence type="ECO:0000259" key="2">
    <source>
        <dbReference type="SMART" id="SM00014"/>
    </source>
</evidence>
<dbReference type="PANTHER" id="PTHR14969">
    <property type="entry name" value="SPHINGOSINE-1-PHOSPHATE PHOSPHOHYDROLASE"/>
    <property type="match status" value="1"/>
</dbReference>
<reference evidence="3" key="1">
    <citation type="submission" date="2018-06" db="EMBL/GenBank/DDBJ databases">
        <authorList>
            <person name="Zhirakovskaya E."/>
        </authorList>
    </citation>
    <scope>NUCLEOTIDE SEQUENCE</scope>
</reference>
<sequence length="223" mass="24380">METTIAIFFSDVRQAAPNFTTAVGHLANSYFLKGGVLMGLLILSAAPARRRFFSSYNLHIVRTAGVIFISMFVARVLQLALPYRDRPIIPHDSEFADAYYSGMSSFPSDHAVLMTAIATAIFIRNRTIGLIAFAWTVAAILAPRIYLGLHHPSDILAGLALGAGVSWAMMRAPAPPGLQTWVETLETKHPAPLYFLALIFAVETARNFEDARALARTVLDMVA</sequence>
<feature type="transmembrane region" description="Helical" evidence="1">
    <location>
        <begin position="60"/>
        <end position="78"/>
    </location>
</feature>
<dbReference type="CDD" id="cd01610">
    <property type="entry name" value="PAP2_like"/>
    <property type="match status" value="1"/>
</dbReference>
<keyword evidence="1" id="KW-0472">Membrane</keyword>
<dbReference type="PANTHER" id="PTHR14969:SF58">
    <property type="entry name" value="UNDECAPRENYL-DIPHOSPHATASE BCRC"/>
    <property type="match status" value="1"/>
</dbReference>
<evidence type="ECO:0000256" key="1">
    <source>
        <dbReference type="SAM" id="Phobius"/>
    </source>
</evidence>
<dbReference type="SMART" id="SM00014">
    <property type="entry name" value="acidPPc"/>
    <property type="match status" value="1"/>
</dbReference>
<proteinExistence type="predicted"/>
<feature type="transmembrane region" description="Helical" evidence="1">
    <location>
        <begin position="130"/>
        <end position="149"/>
    </location>
</feature>
<feature type="domain" description="Phosphatidic acid phosphatase type 2/haloperoxidase" evidence="2">
    <location>
        <begin position="61"/>
        <end position="170"/>
    </location>
</feature>
<keyword evidence="1" id="KW-0812">Transmembrane</keyword>
<dbReference type="AlphaFoldDB" id="A0A3B0SMH5"/>
<dbReference type="SUPFAM" id="SSF48317">
    <property type="entry name" value="Acid phosphatase/Vanadium-dependent haloperoxidase"/>
    <property type="match status" value="1"/>
</dbReference>
<feature type="transmembrane region" description="Helical" evidence="1">
    <location>
        <begin position="30"/>
        <end position="48"/>
    </location>
</feature>